<organism evidence="1 2">
    <name type="scientific">Hyphomonas johnsonii MHS-2</name>
    <dbReference type="NCBI Taxonomy" id="1280950"/>
    <lineage>
        <taxon>Bacteria</taxon>
        <taxon>Pseudomonadati</taxon>
        <taxon>Pseudomonadota</taxon>
        <taxon>Alphaproteobacteria</taxon>
        <taxon>Hyphomonadales</taxon>
        <taxon>Hyphomonadaceae</taxon>
        <taxon>Hyphomonas</taxon>
    </lineage>
</organism>
<keyword evidence="2" id="KW-1185">Reference proteome</keyword>
<dbReference type="RefSeq" id="WP_162173767.1">
    <property type="nucleotide sequence ID" value="NZ_ARYK01000001.1"/>
</dbReference>
<dbReference type="SUPFAM" id="SSF53756">
    <property type="entry name" value="UDP-Glycosyltransferase/glycogen phosphorylase"/>
    <property type="match status" value="1"/>
</dbReference>
<comment type="caution">
    <text evidence="1">The sequence shown here is derived from an EMBL/GenBank/DDBJ whole genome shotgun (WGS) entry which is preliminary data.</text>
</comment>
<protein>
    <submittedName>
        <fullName evidence="1">Group 1 glycosyl transferase</fullName>
    </submittedName>
</protein>
<dbReference type="Gene3D" id="3.40.50.2000">
    <property type="entry name" value="Glycogen Phosphorylase B"/>
    <property type="match status" value="1"/>
</dbReference>
<dbReference type="Proteomes" id="UP000025171">
    <property type="component" value="Unassembled WGS sequence"/>
</dbReference>
<dbReference type="AlphaFoldDB" id="A0A059FVK5"/>
<dbReference type="EMBL" id="ARYK01000001">
    <property type="protein sequence ID" value="KCZ94478.1"/>
    <property type="molecule type" value="Genomic_DNA"/>
</dbReference>
<keyword evidence="1" id="KW-0808">Transferase</keyword>
<dbReference type="GO" id="GO:0016740">
    <property type="term" value="F:transferase activity"/>
    <property type="evidence" value="ECO:0007669"/>
    <property type="project" value="UniProtKB-KW"/>
</dbReference>
<proteinExistence type="predicted"/>
<accession>A0A059FVK5</accession>
<dbReference type="PATRIC" id="fig|1280950.3.peg.784"/>
<dbReference type="STRING" id="1280950.HJO_03850"/>
<evidence type="ECO:0000313" key="1">
    <source>
        <dbReference type="EMBL" id="KCZ94478.1"/>
    </source>
</evidence>
<dbReference type="OrthoDB" id="9783791at2"/>
<dbReference type="eggNOG" id="COG0438">
    <property type="taxonomic scope" value="Bacteria"/>
</dbReference>
<evidence type="ECO:0000313" key="2">
    <source>
        <dbReference type="Proteomes" id="UP000025171"/>
    </source>
</evidence>
<dbReference type="Pfam" id="PF13692">
    <property type="entry name" value="Glyco_trans_1_4"/>
    <property type="match status" value="1"/>
</dbReference>
<reference evidence="1 2" key="1">
    <citation type="journal article" date="2014" name="Antonie Van Leeuwenhoek">
        <title>Hyphomonas beringensis sp. nov. and Hyphomonas chukchiensis sp. nov., isolated from surface seawater of the Bering Sea and Chukchi Sea.</title>
        <authorList>
            <person name="Li C."/>
            <person name="Lai Q."/>
            <person name="Li G."/>
            <person name="Dong C."/>
            <person name="Wang J."/>
            <person name="Liao Y."/>
            <person name="Shao Z."/>
        </authorList>
    </citation>
    <scope>NUCLEOTIDE SEQUENCE [LARGE SCALE GENOMIC DNA]</scope>
    <source>
        <strain evidence="1 2">MHS-2</strain>
    </source>
</reference>
<gene>
    <name evidence="1" type="ORF">HJO_03850</name>
</gene>
<sequence length="412" mass="45065">MDKPRPLRMDMIVQRQLDVMSTGNSAYLAIFLRAVKAAGVDIRIVFAPMRSFGNRPWMSVHPVFSDLATEIVVPSSLRIAGRYWSLSPQVWGRFLVRIGKAVLNRIGARPVIHSYLGDPLRAGEARQVTQIVARRGPDIALAEYSSLGPLLDALPDVPHRGILLHDLFSLRAEQFRQKGREPDFTEVTRDEEAQRCRSSTANFYASKNEMSVLAPLVPGANAIWLRPDPPPYSAGDGDPNPHAVFLGTRHAGNIDALHHLIDDIWPRVLERAPDAVLKVAGSICADLTPSQLQTAGVQPLGRVDDLGSLSGSNAVGLAPTRIGSGVSIKVAEYLMLGMPCVVYPVALEGFLDSLDDLVVRADGPDAFAKEVADLIVDAGRRMRLSEKGLAETPERLSNRELIDYFRGLHPRA</sequence>
<name>A0A059FVK5_9PROT</name>